<dbReference type="Proteomes" id="UP000198749">
    <property type="component" value="Unassembled WGS sequence"/>
</dbReference>
<organism evidence="2 3">
    <name type="scientific">Amphritea atlantica</name>
    <dbReference type="NCBI Taxonomy" id="355243"/>
    <lineage>
        <taxon>Bacteria</taxon>
        <taxon>Pseudomonadati</taxon>
        <taxon>Pseudomonadota</taxon>
        <taxon>Gammaproteobacteria</taxon>
        <taxon>Oceanospirillales</taxon>
        <taxon>Oceanospirillaceae</taxon>
        <taxon>Amphritea</taxon>
    </lineage>
</organism>
<dbReference type="EMBL" id="FOGB01000004">
    <property type="protein sequence ID" value="SEQ50630.1"/>
    <property type="molecule type" value="Genomic_DNA"/>
</dbReference>
<keyword evidence="1" id="KW-0732">Signal</keyword>
<evidence type="ECO:0000256" key="1">
    <source>
        <dbReference type="SAM" id="SignalP"/>
    </source>
</evidence>
<dbReference type="AlphaFoldDB" id="A0A1H9GKN3"/>
<feature type="signal peptide" evidence="1">
    <location>
        <begin position="1"/>
        <end position="27"/>
    </location>
</feature>
<dbReference type="RefSeq" id="WP_245756533.1">
    <property type="nucleotide sequence ID" value="NZ_AP025284.1"/>
</dbReference>
<reference evidence="3" key="1">
    <citation type="submission" date="2016-10" db="EMBL/GenBank/DDBJ databases">
        <authorList>
            <person name="Varghese N."/>
            <person name="Submissions S."/>
        </authorList>
    </citation>
    <scope>NUCLEOTIDE SEQUENCE [LARGE SCALE GENOMIC DNA]</scope>
    <source>
        <strain evidence="3">DSM 18887</strain>
    </source>
</reference>
<keyword evidence="3" id="KW-1185">Reference proteome</keyword>
<feature type="chain" id="PRO_5011783745" evidence="1">
    <location>
        <begin position="28"/>
        <end position="322"/>
    </location>
</feature>
<dbReference type="Pfam" id="PF16966">
    <property type="entry name" value="Porin_8"/>
    <property type="match status" value="1"/>
</dbReference>
<evidence type="ECO:0000313" key="3">
    <source>
        <dbReference type="Proteomes" id="UP000198749"/>
    </source>
</evidence>
<dbReference type="InterPro" id="IPR016963">
    <property type="entry name" value="Glycoporin_RafY"/>
</dbReference>
<gene>
    <name evidence="2" type="ORF">SAMN03080615_01740</name>
</gene>
<proteinExistence type="predicted"/>
<accession>A0A1H9GKN3</accession>
<name>A0A1H9GKN3_9GAMM</name>
<dbReference type="SUPFAM" id="SSF56935">
    <property type="entry name" value="Porins"/>
    <property type="match status" value="1"/>
</dbReference>
<sequence>MNYNKKEFVKSMLGAAILVALSSQSMAGTDFNANLELDTDATDTAAADTTYDQNGRVEVNVLSRREKGEYFVQAKGTVLLTVDGTTSVDDAYVQFGSKTWDLQAGRFEAVNLFPKAKDTLIVHAGGVSVYEANMVRGRIGDGGGQFALHYNANDNVKFELATIFGDENASGDDTTAVSGVRPSITWSTEGFSLFAGYEKVKYDLTAGGTQDKSGFGIGTNFDLGAANINIAAARSKDENSDEKVTSYIANMVYGNFGAGVIRSDVDQGSNTDPNVTTAYLAYSVPLLDIEGATVTFAGSFSSADNVTDDEATALRVRLNYTF</sequence>
<protein>
    <submittedName>
        <fullName evidence="2">Raffinose porin (TC 1.B.15)</fullName>
    </submittedName>
</protein>
<evidence type="ECO:0000313" key="2">
    <source>
        <dbReference type="EMBL" id="SEQ50630.1"/>
    </source>
</evidence>